<dbReference type="EC" id="2.1.1.193" evidence="3 12"/>
<evidence type="ECO:0000259" key="13">
    <source>
        <dbReference type="Pfam" id="PF04452"/>
    </source>
</evidence>
<dbReference type="InterPro" id="IPR029028">
    <property type="entry name" value="Alpha/beta_knot_MTases"/>
</dbReference>
<dbReference type="PANTHER" id="PTHR30027">
    <property type="entry name" value="RIBOSOMAL RNA SMALL SUBUNIT METHYLTRANSFERASE E"/>
    <property type="match status" value="1"/>
</dbReference>
<accession>A0A3S9QKC1</accession>
<proteinExistence type="inferred from homology"/>
<comment type="function">
    <text evidence="10 12">Specifically methylates the N3 position of the uracil ring of uridine 1498 (m3U1498) in 16S rRNA. Acts on the fully assembled 30S ribosomal subunit.</text>
</comment>
<dbReference type="GO" id="GO:0070475">
    <property type="term" value="P:rRNA base methylation"/>
    <property type="evidence" value="ECO:0007669"/>
    <property type="project" value="TreeGrafter"/>
</dbReference>
<dbReference type="Gene3D" id="3.40.1280.10">
    <property type="match status" value="1"/>
</dbReference>
<comment type="similarity">
    <text evidence="2 12">Belongs to the RNA methyltransferase RsmE family.</text>
</comment>
<evidence type="ECO:0000256" key="8">
    <source>
        <dbReference type="ARBA" id="ARBA00022679"/>
    </source>
</evidence>
<reference evidence="15 16" key="1">
    <citation type="submission" date="2018-11" db="EMBL/GenBank/DDBJ databases">
        <title>Multidrug-resistant genes are associated with an 42-kb island TGI1 carrying a complex class 1 integron in a Trueperella pyogenes.</title>
        <authorList>
            <person name="Dong W."/>
        </authorList>
    </citation>
    <scope>NUCLEOTIDE SEQUENCE [LARGE SCALE GENOMIC DNA]</scope>
    <source>
        <strain evidence="15 16">TP4</strain>
    </source>
</reference>
<keyword evidence="8 12" id="KW-0808">Transferase</keyword>
<comment type="subcellular location">
    <subcellularLocation>
        <location evidence="1 12">Cytoplasm</location>
    </subcellularLocation>
</comment>
<evidence type="ECO:0000256" key="7">
    <source>
        <dbReference type="ARBA" id="ARBA00022603"/>
    </source>
</evidence>
<evidence type="ECO:0000313" key="16">
    <source>
        <dbReference type="Proteomes" id="UP000275951"/>
    </source>
</evidence>
<gene>
    <name evidence="15" type="ORF">EBQ10_02055</name>
</gene>
<evidence type="ECO:0000256" key="5">
    <source>
        <dbReference type="ARBA" id="ARBA00022490"/>
    </source>
</evidence>
<dbReference type="Pfam" id="PF04452">
    <property type="entry name" value="Methyltrans_RNA"/>
    <property type="match status" value="1"/>
</dbReference>
<dbReference type="Gene3D" id="2.40.240.20">
    <property type="entry name" value="Hypothetical PUA domain-like, domain 1"/>
    <property type="match status" value="1"/>
</dbReference>
<dbReference type="GO" id="GO:0005737">
    <property type="term" value="C:cytoplasm"/>
    <property type="evidence" value="ECO:0007669"/>
    <property type="project" value="UniProtKB-SubCell"/>
</dbReference>
<evidence type="ECO:0000256" key="12">
    <source>
        <dbReference type="PIRNR" id="PIRNR015601"/>
    </source>
</evidence>
<keyword evidence="7 12" id="KW-0489">Methyltransferase</keyword>
<dbReference type="PIRSF" id="PIRSF015601">
    <property type="entry name" value="MTase_slr0722"/>
    <property type="match status" value="1"/>
</dbReference>
<sequence length="241" mass="26081">MTRPVYIDPDLNDAARVTLRGSEGHHAASVRRTRPGEQVDVVNGMGLRVTIDVDTVAKGGISGNRVASLQEEPARQRLTIVQALAKRGHDEQALETCTEYGADAFIPWMSERSIVRWNDPAKADKGRTKLADAVWAAAKQSRRAFLPRVLPVHTTTQLIQAIKDFDGVTLVCHEDASIPITDLLPIEADLMIVVGPEGGISAAEVDAFEQAGARLVLLGEHVMRSATAGAWACAVVRAYNR</sequence>
<organism evidence="15 16">
    <name type="scientific">Trueperella pyogenes</name>
    <dbReference type="NCBI Taxonomy" id="1661"/>
    <lineage>
        <taxon>Bacteria</taxon>
        <taxon>Bacillati</taxon>
        <taxon>Actinomycetota</taxon>
        <taxon>Actinomycetes</taxon>
        <taxon>Actinomycetales</taxon>
        <taxon>Actinomycetaceae</taxon>
        <taxon>Trueperella</taxon>
    </lineage>
</organism>
<evidence type="ECO:0000256" key="4">
    <source>
        <dbReference type="ARBA" id="ARBA00013673"/>
    </source>
</evidence>
<evidence type="ECO:0000256" key="10">
    <source>
        <dbReference type="ARBA" id="ARBA00025699"/>
    </source>
</evidence>
<protein>
    <recommendedName>
        <fullName evidence="4 12">Ribosomal RNA small subunit methyltransferase E</fullName>
        <ecNumber evidence="3 12">2.1.1.193</ecNumber>
    </recommendedName>
</protein>
<dbReference type="InterPro" id="IPR046886">
    <property type="entry name" value="RsmE_MTase_dom"/>
</dbReference>
<keyword evidence="9 12" id="KW-0949">S-adenosyl-L-methionine</keyword>
<name>A0A3S9QKC1_9ACTO</name>
<dbReference type="GO" id="GO:0070042">
    <property type="term" value="F:rRNA (uridine-N3-)-methyltransferase activity"/>
    <property type="evidence" value="ECO:0007669"/>
    <property type="project" value="TreeGrafter"/>
</dbReference>
<feature type="domain" description="Ribosomal RNA small subunit methyltransferase E methyltransferase" evidence="13">
    <location>
        <begin position="74"/>
        <end position="236"/>
    </location>
</feature>
<dbReference type="SUPFAM" id="SSF88697">
    <property type="entry name" value="PUA domain-like"/>
    <property type="match status" value="1"/>
</dbReference>
<dbReference type="Proteomes" id="UP000275951">
    <property type="component" value="Chromosome"/>
</dbReference>
<comment type="catalytic activity">
    <reaction evidence="11 12">
        <text>uridine(1498) in 16S rRNA + S-adenosyl-L-methionine = N(3)-methyluridine(1498) in 16S rRNA + S-adenosyl-L-homocysteine + H(+)</text>
        <dbReference type="Rhea" id="RHEA:42920"/>
        <dbReference type="Rhea" id="RHEA-COMP:10283"/>
        <dbReference type="Rhea" id="RHEA-COMP:10284"/>
        <dbReference type="ChEBI" id="CHEBI:15378"/>
        <dbReference type="ChEBI" id="CHEBI:57856"/>
        <dbReference type="ChEBI" id="CHEBI:59789"/>
        <dbReference type="ChEBI" id="CHEBI:65315"/>
        <dbReference type="ChEBI" id="CHEBI:74502"/>
        <dbReference type="EC" id="2.1.1.193"/>
    </reaction>
</comment>
<evidence type="ECO:0000256" key="3">
    <source>
        <dbReference type="ARBA" id="ARBA00012328"/>
    </source>
</evidence>
<dbReference type="InterPro" id="IPR029026">
    <property type="entry name" value="tRNA_m1G_MTases_N"/>
</dbReference>
<dbReference type="NCBIfam" id="NF008693">
    <property type="entry name" value="PRK11713.2-3"/>
    <property type="match status" value="1"/>
</dbReference>
<keyword evidence="6 12" id="KW-0698">rRNA processing</keyword>
<dbReference type="EMBL" id="CP033905">
    <property type="protein sequence ID" value="AZR06196.1"/>
    <property type="molecule type" value="Genomic_DNA"/>
</dbReference>
<dbReference type="NCBIfam" id="TIGR00046">
    <property type="entry name" value="RsmE family RNA methyltransferase"/>
    <property type="match status" value="1"/>
</dbReference>
<feature type="domain" description="Ribosomal RNA small subunit methyltransferase E PUA-like" evidence="14">
    <location>
        <begin position="19"/>
        <end position="46"/>
    </location>
</feature>
<dbReference type="InterPro" id="IPR046887">
    <property type="entry name" value="RsmE_PUA-like"/>
</dbReference>
<dbReference type="CDD" id="cd18084">
    <property type="entry name" value="RsmE-like"/>
    <property type="match status" value="1"/>
</dbReference>
<evidence type="ECO:0000256" key="2">
    <source>
        <dbReference type="ARBA" id="ARBA00005528"/>
    </source>
</evidence>
<dbReference type="AlphaFoldDB" id="A0A3S9QKC1"/>
<evidence type="ECO:0000256" key="6">
    <source>
        <dbReference type="ARBA" id="ARBA00022552"/>
    </source>
</evidence>
<evidence type="ECO:0000313" key="15">
    <source>
        <dbReference type="EMBL" id="AZR06196.1"/>
    </source>
</evidence>
<evidence type="ECO:0000256" key="1">
    <source>
        <dbReference type="ARBA" id="ARBA00004496"/>
    </source>
</evidence>
<evidence type="ECO:0000259" key="14">
    <source>
        <dbReference type="Pfam" id="PF20260"/>
    </source>
</evidence>
<dbReference type="Pfam" id="PF20260">
    <property type="entry name" value="PUA_4"/>
    <property type="match status" value="1"/>
</dbReference>
<dbReference type="InterPro" id="IPR015947">
    <property type="entry name" value="PUA-like_sf"/>
</dbReference>
<evidence type="ECO:0000256" key="9">
    <source>
        <dbReference type="ARBA" id="ARBA00022691"/>
    </source>
</evidence>
<dbReference type="PANTHER" id="PTHR30027:SF3">
    <property type="entry name" value="16S RRNA (URACIL(1498)-N(3))-METHYLTRANSFERASE"/>
    <property type="match status" value="1"/>
</dbReference>
<dbReference type="InterPro" id="IPR006700">
    <property type="entry name" value="RsmE"/>
</dbReference>
<dbReference type="RefSeq" id="WP_126919785.1">
    <property type="nucleotide sequence ID" value="NZ_CP033905.1"/>
</dbReference>
<dbReference type="SUPFAM" id="SSF75217">
    <property type="entry name" value="alpha/beta knot"/>
    <property type="match status" value="1"/>
</dbReference>
<keyword evidence="5 12" id="KW-0963">Cytoplasm</keyword>
<evidence type="ECO:0000256" key="11">
    <source>
        <dbReference type="ARBA" id="ARBA00047944"/>
    </source>
</evidence>